<keyword evidence="2" id="KW-1185">Reference proteome</keyword>
<name>A0ACC0LS79_RHOML</name>
<evidence type="ECO:0000313" key="1">
    <source>
        <dbReference type="EMBL" id="KAI8531023.1"/>
    </source>
</evidence>
<comment type="caution">
    <text evidence="1">The sequence shown here is derived from an EMBL/GenBank/DDBJ whole genome shotgun (WGS) entry which is preliminary data.</text>
</comment>
<dbReference type="EMBL" id="CM046398">
    <property type="protein sequence ID" value="KAI8531023.1"/>
    <property type="molecule type" value="Genomic_DNA"/>
</dbReference>
<reference evidence="1" key="1">
    <citation type="submission" date="2022-02" db="EMBL/GenBank/DDBJ databases">
        <title>Plant Genome Project.</title>
        <authorList>
            <person name="Zhang R.-G."/>
        </authorList>
    </citation>
    <scope>NUCLEOTIDE SEQUENCE</scope>
    <source>
        <strain evidence="1">AT1</strain>
    </source>
</reference>
<accession>A0ACC0LS79</accession>
<protein>
    <submittedName>
        <fullName evidence="1">Uncharacterized protein</fullName>
    </submittedName>
</protein>
<sequence length="80" mass="8943">MQMHPNYCGPVVCVGLCSLLLFLYEHIYKTNVYLIVLKTGGGHYSPIDAYHSGNNMALILDVASFQYHFIGYPGSSFVRP</sequence>
<proteinExistence type="predicted"/>
<evidence type="ECO:0000313" key="2">
    <source>
        <dbReference type="Proteomes" id="UP001062846"/>
    </source>
</evidence>
<organism evidence="1 2">
    <name type="scientific">Rhododendron molle</name>
    <name type="common">Chinese azalea</name>
    <name type="synonym">Azalea mollis</name>
    <dbReference type="NCBI Taxonomy" id="49168"/>
    <lineage>
        <taxon>Eukaryota</taxon>
        <taxon>Viridiplantae</taxon>
        <taxon>Streptophyta</taxon>
        <taxon>Embryophyta</taxon>
        <taxon>Tracheophyta</taxon>
        <taxon>Spermatophyta</taxon>
        <taxon>Magnoliopsida</taxon>
        <taxon>eudicotyledons</taxon>
        <taxon>Gunneridae</taxon>
        <taxon>Pentapetalae</taxon>
        <taxon>asterids</taxon>
        <taxon>Ericales</taxon>
        <taxon>Ericaceae</taxon>
        <taxon>Ericoideae</taxon>
        <taxon>Rhodoreae</taxon>
        <taxon>Rhododendron</taxon>
    </lineage>
</organism>
<gene>
    <name evidence="1" type="ORF">RHMOL_Rhmol11G0105500</name>
</gene>
<dbReference type="Proteomes" id="UP001062846">
    <property type="component" value="Chromosome 11"/>
</dbReference>